<gene>
    <name evidence="2" type="ORF">MAA8898_00903</name>
</gene>
<dbReference type="OrthoDB" id="7866364at2"/>
<evidence type="ECO:0000313" key="2">
    <source>
        <dbReference type="EMBL" id="SMX36535.1"/>
    </source>
</evidence>
<evidence type="ECO:0000313" key="3">
    <source>
        <dbReference type="Proteomes" id="UP000207598"/>
    </source>
</evidence>
<feature type="signal peptide" evidence="1">
    <location>
        <begin position="1"/>
        <end position="21"/>
    </location>
</feature>
<dbReference type="EMBL" id="FXYF01000002">
    <property type="protein sequence ID" value="SMX36535.1"/>
    <property type="molecule type" value="Genomic_DNA"/>
</dbReference>
<evidence type="ECO:0000256" key="1">
    <source>
        <dbReference type="SAM" id="SignalP"/>
    </source>
</evidence>
<accession>A0A238K0X2</accession>
<reference evidence="2 3" key="1">
    <citation type="submission" date="2017-05" db="EMBL/GenBank/DDBJ databases">
        <authorList>
            <person name="Song R."/>
            <person name="Chenine A.L."/>
            <person name="Ruprecht R.M."/>
        </authorList>
    </citation>
    <scope>NUCLEOTIDE SEQUENCE [LARGE SCALE GENOMIC DNA]</scope>
    <source>
        <strain evidence="2 3">CECT 8898</strain>
    </source>
</reference>
<dbReference type="RefSeq" id="WP_094019764.1">
    <property type="nucleotide sequence ID" value="NZ_FXYF01000002.1"/>
</dbReference>
<dbReference type="PROSITE" id="PS51257">
    <property type="entry name" value="PROKAR_LIPOPROTEIN"/>
    <property type="match status" value="1"/>
</dbReference>
<dbReference type="AlphaFoldDB" id="A0A238K0X2"/>
<keyword evidence="3" id="KW-1185">Reference proteome</keyword>
<protein>
    <recommendedName>
        <fullName evidence="4">Lipoprotein</fullName>
    </recommendedName>
</protein>
<feature type="chain" id="PRO_5012986190" description="Lipoprotein" evidence="1">
    <location>
        <begin position="22"/>
        <end position="171"/>
    </location>
</feature>
<name>A0A238K0X2_9RHOB</name>
<keyword evidence="1" id="KW-0732">Signal</keyword>
<dbReference type="Proteomes" id="UP000207598">
    <property type="component" value="Unassembled WGS sequence"/>
</dbReference>
<organism evidence="2 3">
    <name type="scientific">Maliponia aquimaris</name>
    <dbReference type="NCBI Taxonomy" id="1673631"/>
    <lineage>
        <taxon>Bacteria</taxon>
        <taxon>Pseudomonadati</taxon>
        <taxon>Pseudomonadota</taxon>
        <taxon>Alphaproteobacteria</taxon>
        <taxon>Rhodobacterales</taxon>
        <taxon>Paracoccaceae</taxon>
        <taxon>Maliponia</taxon>
    </lineage>
</organism>
<sequence length="171" mass="17992">MKPRHCLLALPLILTACVKYSEITTPPQTVTFTEARAQSAATGFTDTIFRSFRSTAKGTRDDQELIGLRCTLQGNGFKASFVTPAILRMPAYKGAADPASVTCGDKADSATETLPPINMTLARMNQSTSSSGGLLGVALTAAAKGIAKAARDPLKDEFNYPGTVHVVLGAK</sequence>
<proteinExistence type="predicted"/>
<evidence type="ECO:0008006" key="4">
    <source>
        <dbReference type="Google" id="ProtNLM"/>
    </source>
</evidence>